<feature type="chain" id="PRO_5045491529" evidence="1">
    <location>
        <begin position="26"/>
        <end position="316"/>
    </location>
</feature>
<reference evidence="2 3" key="1">
    <citation type="submission" date="2023-11" db="EMBL/GenBank/DDBJ databases">
        <authorList>
            <person name="Bao R."/>
        </authorList>
    </citation>
    <scope>NUCLEOTIDE SEQUENCE [LARGE SCALE GENOMIC DNA]</scope>
    <source>
        <strain evidence="2 3">PJ23</strain>
    </source>
</reference>
<protein>
    <submittedName>
        <fullName evidence="2">Uncharacterized protein</fullName>
    </submittedName>
</protein>
<feature type="signal peptide" evidence="1">
    <location>
        <begin position="1"/>
        <end position="25"/>
    </location>
</feature>
<evidence type="ECO:0000313" key="3">
    <source>
        <dbReference type="Proteomes" id="UP001274321"/>
    </source>
</evidence>
<gene>
    <name evidence="2" type="ORF">SCD90_16160</name>
</gene>
<dbReference type="Proteomes" id="UP001274321">
    <property type="component" value="Unassembled WGS sequence"/>
</dbReference>
<keyword evidence="3" id="KW-1185">Reference proteome</keyword>
<proteinExistence type="predicted"/>
<comment type="caution">
    <text evidence="2">The sequence shown here is derived from an EMBL/GenBank/DDBJ whole genome shotgun (WGS) entry which is preliminary data.</text>
</comment>
<name>A0ABU4RRX8_9HYPH</name>
<dbReference type="RefSeq" id="WP_319845742.1">
    <property type="nucleotide sequence ID" value="NZ_JAXAFJ010000014.1"/>
</dbReference>
<dbReference type="EMBL" id="JAXAFJ010000014">
    <property type="protein sequence ID" value="MDX6807597.1"/>
    <property type="molecule type" value="Genomic_DNA"/>
</dbReference>
<evidence type="ECO:0000256" key="1">
    <source>
        <dbReference type="SAM" id="SignalP"/>
    </source>
</evidence>
<evidence type="ECO:0000313" key="2">
    <source>
        <dbReference type="EMBL" id="MDX6807597.1"/>
    </source>
</evidence>
<keyword evidence="1" id="KW-0732">Signal</keyword>
<accession>A0ABU4RRX8</accession>
<organism evidence="2 3">
    <name type="scientific">Terrihabitans rhizophilus</name>
    <dbReference type="NCBI Taxonomy" id="3092662"/>
    <lineage>
        <taxon>Bacteria</taxon>
        <taxon>Pseudomonadati</taxon>
        <taxon>Pseudomonadota</taxon>
        <taxon>Alphaproteobacteria</taxon>
        <taxon>Hyphomicrobiales</taxon>
        <taxon>Terrihabitans</taxon>
    </lineage>
</organism>
<sequence>MRFRLVRVPLLAACAILALASASRAQVQAPALADPSSPLRLPPEFDPGSPGNMLRRTPTLAPVSPSSLTKTVLSLSAQFEEKGPSIKSGLQWRIFSDQPDVNGNHALVMETTDANPMMTLDPGGYICHVTYGLVGATRHIVLGSTALNERVDLNAGALRFTGSVAGKPIPNERLGFEVRRNNGAGGDELVAEVKAGVLLRLPAGSYQVTSTYGTANARIDSEVRVEPGKLTDAAVLHKAGTVDLRLLAPDGAEISDATWSILTPGGDVVSDGVQDQHSIVLEEGEYLAVARADGETVQKPFEVKAGQSERIELARN</sequence>